<reference evidence="2 3" key="1">
    <citation type="submission" date="2024-01" db="EMBL/GenBank/DDBJ databases">
        <title>The complete chloroplast genome sequence of Lithospermum erythrorhizon: insights into the phylogenetic relationship among Boraginaceae species and the maternal lineages of purple gromwells.</title>
        <authorList>
            <person name="Okada T."/>
            <person name="Watanabe K."/>
        </authorList>
    </citation>
    <scope>NUCLEOTIDE SEQUENCE [LARGE SCALE GENOMIC DNA]</scope>
</reference>
<sequence length="150" mass="15015">MVNVSGLPVVHFVVSGDAPGVVCQVESSSFRPGSWCGWSWCSGRGIMWCCVGVLQSSAGAAALPKGQPGFRQRAAGVSEGSAGLPQGSSRFGQGSSGGGSGGGGRGGVPPAFATTVALPPQSPNVPAMQKNDQPKPSVFSGQILRDGEDK</sequence>
<feature type="region of interest" description="Disordered" evidence="1">
    <location>
        <begin position="62"/>
        <end position="150"/>
    </location>
</feature>
<organism evidence="2 3">
    <name type="scientific">Lithospermum erythrorhizon</name>
    <name type="common">Purple gromwell</name>
    <name type="synonym">Lithospermum officinale var. erythrorhizon</name>
    <dbReference type="NCBI Taxonomy" id="34254"/>
    <lineage>
        <taxon>Eukaryota</taxon>
        <taxon>Viridiplantae</taxon>
        <taxon>Streptophyta</taxon>
        <taxon>Embryophyta</taxon>
        <taxon>Tracheophyta</taxon>
        <taxon>Spermatophyta</taxon>
        <taxon>Magnoliopsida</taxon>
        <taxon>eudicotyledons</taxon>
        <taxon>Gunneridae</taxon>
        <taxon>Pentapetalae</taxon>
        <taxon>asterids</taxon>
        <taxon>lamiids</taxon>
        <taxon>Boraginales</taxon>
        <taxon>Boraginaceae</taxon>
        <taxon>Boraginoideae</taxon>
        <taxon>Lithospermeae</taxon>
        <taxon>Lithospermum</taxon>
    </lineage>
</organism>
<feature type="compositionally biased region" description="Gly residues" evidence="1">
    <location>
        <begin position="94"/>
        <end position="107"/>
    </location>
</feature>
<keyword evidence="3" id="KW-1185">Reference proteome</keyword>
<gene>
    <name evidence="2" type="ORF">LIER_38115</name>
</gene>
<dbReference type="AlphaFoldDB" id="A0AAV3PZ13"/>
<accession>A0AAV3PZ13</accession>
<comment type="caution">
    <text evidence="2">The sequence shown here is derived from an EMBL/GenBank/DDBJ whole genome shotgun (WGS) entry which is preliminary data.</text>
</comment>
<name>A0AAV3PZ13_LITER</name>
<dbReference type="EMBL" id="BAABME010018956">
    <property type="protein sequence ID" value="GAA0155585.1"/>
    <property type="molecule type" value="Genomic_DNA"/>
</dbReference>
<dbReference type="Proteomes" id="UP001454036">
    <property type="component" value="Unassembled WGS sequence"/>
</dbReference>
<evidence type="ECO:0000313" key="2">
    <source>
        <dbReference type="EMBL" id="GAA0155585.1"/>
    </source>
</evidence>
<evidence type="ECO:0000313" key="3">
    <source>
        <dbReference type="Proteomes" id="UP001454036"/>
    </source>
</evidence>
<evidence type="ECO:0000256" key="1">
    <source>
        <dbReference type="SAM" id="MobiDB-lite"/>
    </source>
</evidence>
<proteinExistence type="predicted"/>
<protein>
    <submittedName>
        <fullName evidence="2">Uncharacterized protein</fullName>
    </submittedName>
</protein>